<dbReference type="PANTHER" id="PTHR43283">
    <property type="entry name" value="BETA-LACTAMASE-RELATED"/>
    <property type="match status" value="1"/>
</dbReference>
<feature type="chain" id="PRO_5046447339" evidence="2">
    <location>
        <begin position="30"/>
        <end position="489"/>
    </location>
</feature>
<organism evidence="4 5">
    <name type="scientific">Roseateles amylovorans</name>
    <dbReference type="NCBI Taxonomy" id="2978473"/>
    <lineage>
        <taxon>Bacteria</taxon>
        <taxon>Pseudomonadati</taxon>
        <taxon>Pseudomonadota</taxon>
        <taxon>Betaproteobacteria</taxon>
        <taxon>Burkholderiales</taxon>
        <taxon>Sphaerotilaceae</taxon>
        <taxon>Roseateles</taxon>
    </lineage>
</organism>
<gene>
    <name evidence="4" type="ORF">N4261_01005</name>
</gene>
<dbReference type="Proteomes" id="UP001064933">
    <property type="component" value="Chromosome"/>
</dbReference>
<dbReference type="EMBL" id="CP104562">
    <property type="protein sequence ID" value="UXH78547.1"/>
    <property type="molecule type" value="Genomic_DNA"/>
</dbReference>
<name>A0ABY6B027_9BURK</name>
<feature type="region of interest" description="Disordered" evidence="1">
    <location>
        <begin position="30"/>
        <end position="64"/>
    </location>
</feature>
<dbReference type="PANTHER" id="PTHR43283:SF3">
    <property type="entry name" value="BETA-LACTAMASE FAMILY PROTEIN (AFU_ORTHOLOGUE AFUA_5G07500)"/>
    <property type="match status" value="1"/>
</dbReference>
<accession>A0ABY6B027</accession>
<evidence type="ECO:0000256" key="2">
    <source>
        <dbReference type="SAM" id="SignalP"/>
    </source>
</evidence>
<protein>
    <submittedName>
        <fullName evidence="4">Serine hydrolase</fullName>
    </submittedName>
</protein>
<dbReference type="SUPFAM" id="SSF56601">
    <property type="entry name" value="beta-lactamase/transpeptidase-like"/>
    <property type="match status" value="1"/>
</dbReference>
<feature type="compositionally biased region" description="Low complexity" evidence="1">
    <location>
        <begin position="31"/>
        <end position="55"/>
    </location>
</feature>
<evidence type="ECO:0000313" key="5">
    <source>
        <dbReference type="Proteomes" id="UP001064933"/>
    </source>
</evidence>
<proteinExistence type="predicted"/>
<dbReference type="RefSeq" id="WP_261758366.1">
    <property type="nucleotide sequence ID" value="NZ_CP104562.2"/>
</dbReference>
<dbReference type="InterPro" id="IPR001466">
    <property type="entry name" value="Beta-lactam-related"/>
</dbReference>
<dbReference type="Pfam" id="PF00144">
    <property type="entry name" value="Beta-lactamase"/>
    <property type="match status" value="1"/>
</dbReference>
<reference evidence="4" key="1">
    <citation type="submission" date="2022-10" db="EMBL/GenBank/DDBJ databases">
        <title>Characterization and whole genome sequencing of a new Roseateles species, isolated from fresh water.</title>
        <authorList>
            <person name="Guliayeva D.Y."/>
            <person name="Akhremchuk A.E."/>
            <person name="Sikolenko M.A."/>
            <person name="Valentovich L.N."/>
            <person name="Sidarenka A.V."/>
        </authorList>
    </citation>
    <scope>NUCLEOTIDE SEQUENCE</scope>
    <source>
        <strain evidence="4">BIM B-1768</strain>
    </source>
</reference>
<evidence type="ECO:0000259" key="3">
    <source>
        <dbReference type="Pfam" id="PF00144"/>
    </source>
</evidence>
<keyword evidence="5" id="KW-1185">Reference proteome</keyword>
<feature type="domain" description="Beta-lactamase-related" evidence="3">
    <location>
        <begin position="78"/>
        <end position="371"/>
    </location>
</feature>
<dbReference type="GO" id="GO:0016787">
    <property type="term" value="F:hydrolase activity"/>
    <property type="evidence" value="ECO:0007669"/>
    <property type="project" value="UniProtKB-KW"/>
</dbReference>
<dbReference type="InterPro" id="IPR006311">
    <property type="entry name" value="TAT_signal"/>
</dbReference>
<dbReference type="InterPro" id="IPR012338">
    <property type="entry name" value="Beta-lactam/transpept-like"/>
</dbReference>
<feature type="signal peptide" evidence="2">
    <location>
        <begin position="1"/>
        <end position="29"/>
    </location>
</feature>
<sequence>MTDISRRTGLRATAALTAATLCGPMRAWAQSASSASPAPADKASAADPAASSAKPEPQRSGPDGALLATRLQYQGVALASMRIRDGATTFSAATVQGTLPDDQTLFELGSITKTFTALLLADAVTRGLIKLDDPVETVLPDRLQLRDSLDQPIRWVDLATQRSGLPRLPSNLDVQANTKDPYATYDWTQMATFLSGWKSAKPRDTAYEYSNLGFGLLGQALGFLQKRDYASLLRERVLAPLGLTNDLFLSPPTGRRFLDGHDRTGRPVDHWTFRPAMAPAGALLGTTRGLARYAQAAMGQFEHPLKEAFKLCLRKHGARDLPGSGIGLAWQGALLPGRVAFNHDGATFGFSTTLWLDPTKGNASAVLSNAAIGVVDLGLHLMEPQIPPSDLSLTMQTAITLPAEALKPLAGVYALSPSMKLTVQVDGGRLFARATGQQAFELFAKSPLTFFAKVTPLEIVFEPGDTADAASPALTIKQAGRNTRGVREP</sequence>
<dbReference type="InterPro" id="IPR050789">
    <property type="entry name" value="Diverse_Enzym_Activities"/>
</dbReference>
<keyword evidence="2" id="KW-0732">Signal</keyword>
<dbReference type="Gene3D" id="3.40.710.10">
    <property type="entry name" value="DD-peptidase/beta-lactamase superfamily"/>
    <property type="match status" value="1"/>
</dbReference>
<dbReference type="PROSITE" id="PS51318">
    <property type="entry name" value="TAT"/>
    <property type="match status" value="1"/>
</dbReference>
<evidence type="ECO:0000313" key="4">
    <source>
        <dbReference type="EMBL" id="UXH78547.1"/>
    </source>
</evidence>
<keyword evidence="4" id="KW-0378">Hydrolase</keyword>
<evidence type="ECO:0000256" key="1">
    <source>
        <dbReference type="SAM" id="MobiDB-lite"/>
    </source>
</evidence>